<keyword evidence="3" id="KW-0119">Carbohydrate metabolism</keyword>
<dbReference type="Proteomes" id="UP001500742">
    <property type="component" value="Unassembled WGS sequence"/>
</dbReference>
<accession>A0ABP7Q732</accession>
<dbReference type="PANTHER" id="PTHR34389:SF2">
    <property type="entry name" value="L-RHAMNOSE MUTAROTASE"/>
    <property type="match status" value="1"/>
</dbReference>
<keyword evidence="4" id="KW-0684">Rhamnose metabolism</keyword>
<sequence length="104" mass="12228">MQQLAFKMKLFPGKAQEYKKRHDEIWPELVALLKQSGISDYYIYLDEETNILFGTYKVADIDALEVLPRNPVMQKWWQHMSDIMESNTDHSPVSSPLVGMFYLE</sequence>
<dbReference type="SUPFAM" id="SSF54909">
    <property type="entry name" value="Dimeric alpha+beta barrel"/>
    <property type="match status" value="1"/>
</dbReference>
<evidence type="ECO:0000256" key="2">
    <source>
        <dbReference type="ARBA" id="ARBA00023235"/>
    </source>
</evidence>
<dbReference type="NCBIfam" id="TIGR02625">
    <property type="entry name" value="YiiL_rotase"/>
    <property type="match status" value="1"/>
</dbReference>
<dbReference type="InterPro" id="IPR011008">
    <property type="entry name" value="Dimeric_a/b-barrel"/>
</dbReference>
<reference evidence="7" key="1">
    <citation type="journal article" date="2019" name="Int. J. Syst. Evol. Microbiol.">
        <title>The Global Catalogue of Microorganisms (GCM) 10K type strain sequencing project: providing services to taxonomists for standard genome sequencing and annotation.</title>
        <authorList>
            <consortium name="The Broad Institute Genomics Platform"/>
            <consortium name="The Broad Institute Genome Sequencing Center for Infectious Disease"/>
            <person name="Wu L."/>
            <person name="Ma J."/>
        </authorList>
    </citation>
    <scope>NUCLEOTIDE SEQUENCE [LARGE SCALE GENOMIC DNA]</scope>
    <source>
        <strain evidence="7">JCM 16601</strain>
    </source>
</reference>
<gene>
    <name evidence="6" type="primary">rhaM</name>
    <name evidence="6" type="ORF">GCM10022210_30230</name>
</gene>
<evidence type="ECO:0000256" key="1">
    <source>
        <dbReference type="ARBA" id="ARBA00022490"/>
    </source>
</evidence>
<evidence type="ECO:0000256" key="5">
    <source>
        <dbReference type="NCBIfam" id="TIGR02625"/>
    </source>
</evidence>
<name>A0ABP7Q732_9SPHI</name>
<dbReference type="Pfam" id="PF05336">
    <property type="entry name" value="rhaM"/>
    <property type="match status" value="1"/>
</dbReference>
<evidence type="ECO:0000256" key="3">
    <source>
        <dbReference type="ARBA" id="ARBA00023277"/>
    </source>
</evidence>
<dbReference type="PANTHER" id="PTHR34389">
    <property type="entry name" value="L-RHAMNOSE MUTAROTASE"/>
    <property type="match status" value="1"/>
</dbReference>
<dbReference type="InterPro" id="IPR008000">
    <property type="entry name" value="Rham/fucose_mutarotase"/>
</dbReference>
<organism evidence="6 7">
    <name type="scientific">Mucilaginibacter dorajii</name>
    <dbReference type="NCBI Taxonomy" id="692994"/>
    <lineage>
        <taxon>Bacteria</taxon>
        <taxon>Pseudomonadati</taxon>
        <taxon>Bacteroidota</taxon>
        <taxon>Sphingobacteriia</taxon>
        <taxon>Sphingobacteriales</taxon>
        <taxon>Sphingobacteriaceae</taxon>
        <taxon>Mucilaginibacter</taxon>
    </lineage>
</organism>
<keyword evidence="7" id="KW-1185">Reference proteome</keyword>
<protein>
    <recommendedName>
        <fullName evidence="5">L-rhamnose mutarotase</fullName>
        <ecNumber evidence="5">5.1.3.32</ecNumber>
    </recommendedName>
</protein>
<evidence type="ECO:0000256" key="4">
    <source>
        <dbReference type="ARBA" id="ARBA00023308"/>
    </source>
</evidence>
<proteinExistence type="inferred from homology"/>
<keyword evidence="1" id="KW-0963">Cytoplasm</keyword>
<evidence type="ECO:0000313" key="7">
    <source>
        <dbReference type="Proteomes" id="UP001500742"/>
    </source>
</evidence>
<dbReference type="EC" id="5.1.3.32" evidence="5"/>
<comment type="caution">
    <text evidence="6">The sequence shown here is derived from an EMBL/GenBank/DDBJ whole genome shotgun (WGS) entry which is preliminary data.</text>
</comment>
<dbReference type="InterPro" id="IPR013448">
    <property type="entry name" value="L-rhamnose_mutarotase"/>
</dbReference>
<dbReference type="EMBL" id="BAAAZC010000021">
    <property type="protein sequence ID" value="GAA3977370.1"/>
    <property type="molecule type" value="Genomic_DNA"/>
</dbReference>
<dbReference type="HAMAP" id="MF_01663">
    <property type="entry name" value="L_rham_rotase"/>
    <property type="match status" value="1"/>
</dbReference>
<dbReference type="RefSeq" id="WP_259097137.1">
    <property type="nucleotide sequence ID" value="NZ_JANTYS010000033.1"/>
</dbReference>
<evidence type="ECO:0000313" key="6">
    <source>
        <dbReference type="EMBL" id="GAA3977370.1"/>
    </source>
</evidence>
<dbReference type="Gene3D" id="3.30.70.100">
    <property type="match status" value="1"/>
</dbReference>
<keyword evidence="2" id="KW-0413">Isomerase</keyword>